<evidence type="ECO:0000256" key="4">
    <source>
        <dbReference type="SAM" id="MobiDB-lite"/>
    </source>
</evidence>
<reference evidence="6" key="1">
    <citation type="submission" date="2022-07" db="EMBL/GenBank/DDBJ databases">
        <authorList>
            <person name="Macas J."/>
            <person name="Novak P."/>
            <person name="Neumann P."/>
        </authorList>
    </citation>
    <scope>NUCLEOTIDE SEQUENCE</scope>
</reference>
<dbReference type="EMBL" id="CAMAPE010000019">
    <property type="protein sequence ID" value="CAH9088617.1"/>
    <property type="molecule type" value="Genomic_DNA"/>
</dbReference>
<feature type="domain" description="BRX" evidence="5">
    <location>
        <begin position="294"/>
        <end position="349"/>
    </location>
</feature>
<evidence type="ECO:0000313" key="7">
    <source>
        <dbReference type="Proteomes" id="UP001152484"/>
    </source>
</evidence>
<dbReference type="PROSITE" id="PS51514">
    <property type="entry name" value="BRX"/>
    <property type="match status" value="2"/>
</dbReference>
<comment type="subcellular location">
    <subcellularLocation>
        <location evidence="1">Nucleus</location>
    </subcellularLocation>
</comment>
<comment type="caution">
    <text evidence="6">The sequence shown here is derived from an EMBL/GenBank/DDBJ whole genome shotgun (WGS) entry which is preliminary data.</text>
</comment>
<evidence type="ECO:0000313" key="6">
    <source>
        <dbReference type="EMBL" id="CAH9088617.1"/>
    </source>
</evidence>
<dbReference type="PANTHER" id="PTHR46058:SF2">
    <property type="entry name" value="PROTEIN BREVIS RADIX-LIKE 3"/>
    <property type="match status" value="1"/>
</dbReference>
<feature type="region of interest" description="Disordered" evidence="4">
    <location>
        <begin position="237"/>
        <end position="294"/>
    </location>
</feature>
<dbReference type="InterPro" id="IPR027988">
    <property type="entry name" value="BRX_N"/>
</dbReference>
<evidence type="ECO:0000256" key="2">
    <source>
        <dbReference type="ARBA" id="ARBA00009057"/>
    </source>
</evidence>
<feature type="region of interest" description="Disordered" evidence="4">
    <location>
        <begin position="94"/>
        <end position="136"/>
    </location>
</feature>
<protein>
    <recommendedName>
        <fullName evidence="5">BRX domain-containing protein</fullName>
    </recommendedName>
</protein>
<sequence>MLTCIACSKQLNTGSLHEPDEDDAVTTPSTRQAIKTLTAQIKDIAVKASGAYKQCSNPCSKGSNIDQSRRNYADSDAGSVSERVHCAYRRTRSSNSTPRIWGKGPEAGGYLSGGEGTPASASGRTESGELTEEGEGKEWVAQVEPGVLITFVPLPNNGGNGLKRIQFSREMFNKGLAQRWWAENYDKVMELYNVQMLNRQAAPMSAVENSKVEYEEGSPMAPPLSKVHPRLHLRRPTGMSHCSSESLGHDSVHSHYHPTPMLSSIKTETASIDASERSSCQSLSNGGGSDDMESEWVEEDVPGVYITIRALPGGSRELRRVRFSREIFGEVHARLWWEENRARIQQQYL</sequence>
<dbReference type="GO" id="GO:0005634">
    <property type="term" value="C:nucleus"/>
    <property type="evidence" value="ECO:0007669"/>
    <property type="project" value="UniProtKB-SubCell"/>
</dbReference>
<dbReference type="OrthoDB" id="10250282at2759"/>
<feature type="compositionally biased region" description="Polar residues" evidence="4">
    <location>
        <begin position="261"/>
        <end position="284"/>
    </location>
</feature>
<dbReference type="Proteomes" id="UP001152484">
    <property type="component" value="Unassembled WGS sequence"/>
</dbReference>
<feature type="compositionally biased region" description="Gly residues" evidence="4">
    <location>
        <begin position="105"/>
        <end position="116"/>
    </location>
</feature>
<name>A0A9P1E9U8_CUSEU</name>
<evidence type="ECO:0000259" key="5">
    <source>
        <dbReference type="PROSITE" id="PS51514"/>
    </source>
</evidence>
<dbReference type="Pfam" id="PF08381">
    <property type="entry name" value="BRX"/>
    <property type="match status" value="2"/>
</dbReference>
<proteinExistence type="inferred from homology"/>
<accession>A0A9P1E9U8</accession>
<dbReference type="InterPro" id="IPR044532">
    <property type="entry name" value="BRX-like"/>
</dbReference>
<dbReference type="InterPro" id="IPR013591">
    <property type="entry name" value="Brevis_radix_dom"/>
</dbReference>
<dbReference type="Pfam" id="PF13713">
    <property type="entry name" value="BRX_N"/>
    <property type="match status" value="1"/>
</dbReference>
<organism evidence="6 7">
    <name type="scientific">Cuscuta europaea</name>
    <name type="common">European dodder</name>
    <dbReference type="NCBI Taxonomy" id="41803"/>
    <lineage>
        <taxon>Eukaryota</taxon>
        <taxon>Viridiplantae</taxon>
        <taxon>Streptophyta</taxon>
        <taxon>Embryophyta</taxon>
        <taxon>Tracheophyta</taxon>
        <taxon>Spermatophyta</taxon>
        <taxon>Magnoliopsida</taxon>
        <taxon>eudicotyledons</taxon>
        <taxon>Gunneridae</taxon>
        <taxon>Pentapetalae</taxon>
        <taxon>asterids</taxon>
        <taxon>lamiids</taxon>
        <taxon>Solanales</taxon>
        <taxon>Convolvulaceae</taxon>
        <taxon>Cuscuteae</taxon>
        <taxon>Cuscuta</taxon>
        <taxon>Cuscuta subgen. Cuscuta</taxon>
    </lineage>
</organism>
<keyword evidence="7" id="KW-1185">Reference proteome</keyword>
<evidence type="ECO:0000256" key="3">
    <source>
        <dbReference type="ARBA" id="ARBA00023242"/>
    </source>
</evidence>
<feature type="domain" description="BRX" evidence="5">
    <location>
        <begin position="137"/>
        <end position="193"/>
    </location>
</feature>
<gene>
    <name evidence="6" type="ORF">CEURO_LOCUS10597</name>
</gene>
<keyword evidence="3" id="KW-0539">Nucleus</keyword>
<dbReference type="PANTHER" id="PTHR46058">
    <property type="entry name" value="PROTEIN BREVIS RADIX-LIKE 1"/>
    <property type="match status" value="1"/>
</dbReference>
<dbReference type="AlphaFoldDB" id="A0A9P1E9U8"/>
<evidence type="ECO:0000256" key="1">
    <source>
        <dbReference type="ARBA" id="ARBA00004123"/>
    </source>
</evidence>
<comment type="similarity">
    <text evidence="2">Belongs to the BRX family.</text>
</comment>
<feature type="region of interest" description="Disordered" evidence="4">
    <location>
        <begin position="59"/>
        <end position="78"/>
    </location>
</feature>